<protein>
    <submittedName>
        <fullName evidence="2">PepSY domain-containing protein</fullName>
    </submittedName>
</protein>
<dbReference type="KEGG" id="mros:EHO51_17290"/>
<feature type="transmembrane region" description="Helical" evidence="1">
    <location>
        <begin position="190"/>
        <end position="210"/>
    </location>
</feature>
<sequence>MRSDVVRLYKIVHTWTGITAGMFLFIAFYAGSITVFAEPLARWVASPAPVRLTALAQADELIAHTLAVRPDAAKEFTLYLTDTEDLWTRLTWRKGKDDRTPWSAELSPEGDLRLAQSYRSSLADFVDNIHRTAGIPGANDIGETIMGVVSAVYAVALVSGLIIVLPSLVKDLFALRISPNLKRMWLDAHNVVGVISLPFHIVIALSAVVFCLHDQLYDALDYVVYDGRLKSVMAASNPFNSIKKDERPAPMLPVNTLLERVKAASPSFVPAEMRYRNAGLRGASVQVWGHDARYMTRGKGFAVISPVTGEIANTDYLPGREGTWTGVVATFFALHFATFGGDIVRVCYFLLGIAGAFLFYSGNLLWIESRRRTERRNGGPVNQKLSTRLMSAATVGVCLGAICAISITIVAAKWLNGRVANIDVWHNGVYYTVFLASVLWSFVRGAAAASVELLWLAAIAAAAIPFTSLLSWASPALGMQGSASLAALGVDLVALSAALVFVWMARSAAHRVEYGPADSVWAASHRQLQEATR</sequence>
<dbReference type="Pfam" id="PF03929">
    <property type="entry name" value="PepSY_TM"/>
    <property type="match status" value="1"/>
</dbReference>
<feature type="transmembrane region" description="Helical" evidence="1">
    <location>
        <begin position="454"/>
        <end position="473"/>
    </location>
</feature>
<keyword evidence="1" id="KW-0812">Transmembrane</keyword>
<evidence type="ECO:0000313" key="2">
    <source>
        <dbReference type="EMBL" id="AZG78344.1"/>
    </source>
</evidence>
<name>A0A3G8MA05_9HYPH</name>
<keyword evidence="1" id="KW-1133">Transmembrane helix</keyword>
<feature type="transmembrane region" description="Helical" evidence="1">
    <location>
        <begin position="12"/>
        <end position="37"/>
    </location>
</feature>
<keyword evidence="1" id="KW-0472">Membrane</keyword>
<dbReference type="InterPro" id="IPR005625">
    <property type="entry name" value="PepSY-ass_TM"/>
</dbReference>
<proteinExistence type="predicted"/>
<dbReference type="AlphaFoldDB" id="A0A3G8MA05"/>
<organism evidence="2 3">
    <name type="scientific">Methylocystis rosea</name>
    <dbReference type="NCBI Taxonomy" id="173366"/>
    <lineage>
        <taxon>Bacteria</taxon>
        <taxon>Pseudomonadati</taxon>
        <taxon>Pseudomonadota</taxon>
        <taxon>Alphaproteobacteria</taxon>
        <taxon>Hyphomicrobiales</taxon>
        <taxon>Methylocystaceae</taxon>
        <taxon>Methylocystis</taxon>
    </lineage>
</organism>
<accession>A0A3G8MA05</accession>
<feature type="transmembrane region" description="Helical" evidence="1">
    <location>
        <begin position="485"/>
        <end position="505"/>
    </location>
</feature>
<evidence type="ECO:0000256" key="1">
    <source>
        <dbReference type="SAM" id="Phobius"/>
    </source>
</evidence>
<feature type="transmembrane region" description="Helical" evidence="1">
    <location>
        <begin position="388"/>
        <end position="412"/>
    </location>
</feature>
<dbReference type="EMBL" id="CP034086">
    <property type="protein sequence ID" value="AZG78344.1"/>
    <property type="molecule type" value="Genomic_DNA"/>
</dbReference>
<feature type="transmembrane region" description="Helical" evidence="1">
    <location>
        <begin position="348"/>
        <end position="367"/>
    </location>
</feature>
<feature type="transmembrane region" description="Helical" evidence="1">
    <location>
        <begin position="424"/>
        <end position="442"/>
    </location>
</feature>
<dbReference type="RefSeq" id="WP_124739891.1">
    <property type="nucleotide sequence ID" value="NZ_CP034086.1"/>
</dbReference>
<feature type="transmembrane region" description="Helical" evidence="1">
    <location>
        <begin position="145"/>
        <end position="169"/>
    </location>
</feature>
<dbReference type="Proteomes" id="UP000273982">
    <property type="component" value="Chromosome"/>
</dbReference>
<dbReference type="PANTHER" id="PTHR34219">
    <property type="entry name" value="IRON-REGULATED INNER MEMBRANE PROTEIN-RELATED"/>
    <property type="match status" value="1"/>
</dbReference>
<dbReference type="PANTHER" id="PTHR34219:SF9">
    <property type="entry name" value="IRON-REGULATED INNER MEMBRANE PROTEIN"/>
    <property type="match status" value="1"/>
</dbReference>
<reference evidence="2 3" key="1">
    <citation type="submission" date="2018-11" db="EMBL/GenBank/DDBJ databases">
        <title>Genome squencing of methanotrophic bacteria isolated from alkaline groundwater in Korea.</title>
        <authorList>
            <person name="Nguyen L.N."/>
        </authorList>
    </citation>
    <scope>NUCLEOTIDE SEQUENCE [LARGE SCALE GENOMIC DNA]</scope>
    <source>
        <strain evidence="2 3">GW6</strain>
    </source>
</reference>
<gene>
    <name evidence="2" type="ORF">EHO51_17290</name>
</gene>
<evidence type="ECO:0000313" key="3">
    <source>
        <dbReference type="Proteomes" id="UP000273982"/>
    </source>
</evidence>